<dbReference type="OrthoDB" id="667051at2759"/>
<name>A0A2G5DSC3_AQUCA</name>
<dbReference type="AlphaFoldDB" id="A0A2G5DSC3"/>
<dbReference type="FunCoup" id="A0A2G5DSC3">
    <property type="interactions" value="48"/>
</dbReference>
<keyword evidence="3" id="KW-1185">Reference proteome</keyword>
<evidence type="ECO:0000313" key="2">
    <source>
        <dbReference type="EMBL" id="PIA46420.1"/>
    </source>
</evidence>
<dbReference type="Proteomes" id="UP000230069">
    <property type="component" value="Unassembled WGS sequence"/>
</dbReference>
<feature type="region of interest" description="Disordered" evidence="1">
    <location>
        <begin position="13"/>
        <end position="69"/>
    </location>
</feature>
<accession>A0A2G5DSC3</accession>
<feature type="region of interest" description="Disordered" evidence="1">
    <location>
        <begin position="240"/>
        <end position="264"/>
    </location>
</feature>
<organism evidence="2 3">
    <name type="scientific">Aquilegia coerulea</name>
    <name type="common">Rocky mountain columbine</name>
    <dbReference type="NCBI Taxonomy" id="218851"/>
    <lineage>
        <taxon>Eukaryota</taxon>
        <taxon>Viridiplantae</taxon>
        <taxon>Streptophyta</taxon>
        <taxon>Embryophyta</taxon>
        <taxon>Tracheophyta</taxon>
        <taxon>Spermatophyta</taxon>
        <taxon>Magnoliopsida</taxon>
        <taxon>Ranunculales</taxon>
        <taxon>Ranunculaceae</taxon>
        <taxon>Thalictroideae</taxon>
        <taxon>Aquilegia</taxon>
    </lineage>
</organism>
<feature type="compositionally biased region" description="Low complexity" evidence="1">
    <location>
        <begin position="192"/>
        <end position="205"/>
    </location>
</feature>
<dbReference type="InterPro" id="IPR012442">
    <property type="entry name" value="DUF1645_plant"/>
</dbReference>
<dbReference type="Pfam" id="PF07816">
    <property type="entry name" value="DUF1645"/>
    <property type="match status" value="1"/>
</dbReference>
<feature type="region of interest" description="Disordered" evidence="1">
    <location>
        <begin position="85"/>
        <end position="122"/>
    </location>
</feature>
<proteinExistence type="predicted"/>
<feature type="region of interest" description="Disordered" evidence="1">
    <location>
        <begin position="135"/>
        <end position="205"/>
    </location>
</feature>
<feature type="compositionally biased region" description="Acidic residues" evidence="1">
    <location>
        <begin position="48"/>
        <end position="63"/>
    </location>
</feature>
<feature type="compositionally biased region" description="Polar residues" evidence="1">
    <location>
        <begin position="13"/>
        <end position="30"/>
    </location>
</feature>
<evidence type="ECO:0000256" key="1">
    <source>
        <dbReference type="SAM" id="MobiDB-lite"/>
    </source>
</evidence>
<dbReference type="EMBL" id="KZ305032">
    <property type="protein sequence ID" value="PIA46420.1"/>
    <property type="molecule type" value="Genomic_DNA"/>
</dbReference>
<evidence type="ECO:0000313" key="3">
    <source>
        <dbReference type="Proteomes" id="UP000230069"/>
    </source>
</evidence>
<sequence length="302" mass="34118">MMMEVVLPIHSSSDFNFDSACSTPMISAPSSPKRFEKPGTPKSKNNQEEDGEDDDEHENDFEFEFGFSGQLDRTSLSAADELFDGGKIRPLKPPPRLQLSNDFGFHKSSVSSPKSPIAHGKKIIREVFSPKKKKDINPFAIAIEESRKGVEQQQQQQQQRGRAVSSSNHSNRKGTRSLSPFRSFGIEEQQQSTKPTSSNSKSSSRKWSFKDFLLFRSASEGRASDKDPLRKFSLVSKRHEDVKNSSFRSTDSSGSIRRGPVSAHELHYKSNRAVSEEMKRKTFLPYKQGLFGWFHVGRPRVN</sequence>
<dbReference type="InParanoid" id="A0A2G5DSC3"/>
<dbReference type="PANTHER" id="PTHR33095:SF81">
    <property type="entry name" value="OS07G0619500 PROTEIN"/>
    <property type="match status" value="1"/>
</dbReference>
<dbReference type="STRING" id="218851.A0A2G5DSC3"/>
<reference evidence="2 3" key="1">
    <citation type="submission" date="2017-09" db="EMBL/GenBank/DDBJ databases">
        <title>WGS assembly of Aquilegia coerulea Goldsmith.</title>
        <authorList>
            <person name="Hodges S."/>
            <person name="Kramer E."/>
            <person name="Nordborg M."/>
            <person name="Tomkins J."/>
            <person name="Borevitz J."/>
            <person name="Derieg N."/>
            <person name="Yan J."/>
            <person name="Mihaltcheva S."/>
            <person name="Hayes R.D."/>
            <person name="Rokhsar D."/>
        </authorList>
    </citation>
    <scope>NUCLEOTIDE SEQUENCE [LARGE SCALE GENOMIC DNA]</scope>
    <source>
        <strain evidence="3">cv. Goldsmith</strain>
    </source>
</reference>
<gene>
    <name evidence="2" type="ORF">AQUCO_01500153v1</name>
</gene>
<feature type="compositionally biased region" description="Polar residues" evidence="1">
    <location>
        <begin position="244"/>
        <end position="255"/>
    </location>
</feature>
<protein>
    <submittedName>
        <fullName evidence="2">Uncharacterized protein</fullName>
    </submittedName>
</protein>
<dbReference type="PANTHER" id="PTHR33095">
    <property type="entry name" value="OS07G0619500 PROTEIN"/>
    <property type="match status" value="1"/>
</dbReference>